<protein>
    <submittedName>
        <fullName evidence="2">Uncharacterized protein</fullName>
    </submittedName>
</protein>
<evidence type="ECO:0000313" key="2">
    <source>
        <dbReference type="EMBL" id="KNE59728.1"/>
    </source>
</evidence>
<accession>A0A0L0SAX6</accession>
<gene>
    <name evidence="2" type="ORF">AMAG_05192</name>
</gene>
<dbReference type="Proteomes" id="UP000054350">
    <property type="component" value="Unassembled WGS sequence"/>
</dbReference>
<keyword evidence="3" id="KW-1185">Reference proteome</keyword>
<feature type="compositionally biased region" description="Low complexity" evidence="1">
    <location>
        <begin position="53"/>
        <end position="67"/>
    </location>
</feature>
<dbReference type="EMBL" id="GG745335">
    <property type="protein sequence ID" value="KNE59728.1"/>
    <property type="molecule type" value="Genomic_DNA"/>
</dbReference>
<dbReference type="AlphaFoldDB" id="A0A0L0SAX6"/>
<sequence>MPVLSHSRTCSMQTEARPRSVFARPANAVVAAFKGTLRSVRAATRATAEGGKKSAPAAASTASGDVK</sequence>
<evidence type="ECO:0000256" key="1">
    <source>
        <dbReference type="SAM" id="MobiDB-lite"/>
    </source>
</evidence>
<feature type="region of interest" description="Disordered" evidence="1">
    <location>
        <begin position="44"/>
        <end position="67"/>
    </location>
</feature>
<reference evidence="3" key="2">
    <citation type="submission" date="2009-11" db="EMBL/GenBank/DDBJ databases">
        <title>The Genome Sequence of Allomyces macrogynus strain ATCC 38327.</title>
        <authorList>
            <consortium name="The Broad Institute Genome Sequencing Platform"/>
            <person name="Russ C."/>
            <person name="Cuomo C."/>
            <person name="Shea T."/>
            <person name="Young S.K."/>
            <person name="Zeng Q."/>
            <person name="Koehrsen M."/>
            <person name="Haas B."/>
            <person name="Borodovsky M."/>
            <person name="Guigo R."/>
            <person name="Alvarado L."/>
            <person name="Berlin A."/>
            <person name="Borenstein D."/>
            <person name="Chen Z."/>
            <person name="Engels R."/>
            <person name="Freedman E."/>
            <person name="Gellesch M."/>
            <person name="Goldberg J."/>
            <person name="Griggs A."/>
            <person name="Gujja S."/>
            <person name="Heiman D."/>
            <person name="Hepburn T."/>
            <person name="Howarth C."/>
            <person name="Jen D."/>
            <person name="Larson L."/>
            <person name="Lewis B."/>
            <person name="Mehta T."/>
            <person name="Park D."/>
            <person name="Pearson M."/>
            <person name="Roberts A."/>
            <person name="Saif S."/>
            <person name="Shenoy N."/>
            <person name="Sisk P."/>
            <person name="Stolte C."/>
            <person name="Sykes S."/>
            <person name="Walk T."/>
            <person name="White J."/>
            <person name="Yandava C."/>
            <person name="Burger G."/>
            <person name="Gray M.W."/>
            <person name="Holland P.W.H."/>
            <person name="King N."/>
            <person name="Lang F.B.F."/>
            <person name="Roger A.J."/>
            <person name="Ruiz-Trillo I."/>
            <person name="Lander E."/>
            <person name="Nusbaum C."/>
        </authorList>
    </citation>
    <scope>NUCLEOTIDE SEQUENCE [LARGE SCALE GENOMIC DNA]</scope>
    <source>
        <strain evidence="3">ATCC 38327</strain>
    </source>
</reference>
<dbReference type="VEuPathDB" id="FungiDB:AMAG_05192"/>
<reference evidence="2 3" key="1">
    <citation type="submission" date="2009-11" db="EMBL/GenBank/DDBJ databases">
        <title>Annotation of Allomyces macrogynus ATCC 38327.</title>
        <authorList>
            <consortium name="The Broad Institute Genome Sequencing Platform"/>
            <person name="Russ C."/>
            <person name="Cuomo C."/>
            <person name="Burger G."/>
            <person name="Gray M.W."/>
            <person name="Holland P.W.H."/>
            <person name="King N."/>
            <person name="Lang F.B.F."/>
            <person name="Roger A.J."/>
            <person name="Ruiz-Trillo I."/>
            <person name="Young S.K."/>
            <person name="Zeng Q."/>
            <person name="Gargeya S."/>
            <person name="Fitzgerald M."/>
            <person name="Haas B."/>
            <person name="Abouelleil A."/>
            <person name="Alvarado L."/>
            <person name="Arachchi H.M."/>
            <person name="Berlin A."/>
            <person name="Chapman S.B."/>
            <person name="Gearin G."/>
            <person name="Goldberg J."/>
            <person name="Griggs A."/>
            <person name="Gujja S."/>
            <person name="Hansen M."/>
            <person name="Heiman D."/>
            <person name="Howarth C."/>
            <person name="Larimer J."/>
            <person name="Lui A."/>
            <person name="MacDonald P.J.P."/>
            <person name="McCowen C."/>
            <person name="Montmayeur A."/>
            <person name="Murphy C."/>
            <person name="Neiman D."/>
            <person name="Pearson M."/>
            <person name="Priest M."/>
            <person name="Roberts A."/>
            <person name="Saif S."/>
            <person name="Shea T."/>
            <person name="Sisk P."/>
            <person name="Stolte C."/>
            <person name="Sykes S."/>
            <person name="Wortman J."/>
            <person name="Nusbaum C."/>
            <person name="Birren B."/>
        </authorList>
    </citation>
    <scope>NUCLEOTIDE SEQUENCE [LARGE SCALE GENOMIC DNA]</scope>
    <source>
        <strain evidence="2 3">ATCC 38327</strain>
    </source>
</reference>
<organism evidence="2 3">
    <name type="scientific">Allomyces macrogynus (strain ATCC 38327)</name>
    <name type="common">Allomyces javanicus var. macrogynus</name>
    <dbReference type="NCBI Taxonomy" id="578462"/>
    <lineage>
        <taxon>Eukaryota</taxon>
        <taxon>Fungi</taxon>
        <taxon>Fungi incertae sedis</taxon>
        <taxon>Blastocladiomycota</taxon>
        <taxon>Blastocladiomycetes</taxon>
        <taxon>Blastocladiales</taxon>
        <taxon>Blastocladiaceae</taxon>
        <taxon>Allomyces</taxon>
    </lineage>
</organism>
<evidence type="ECO:0000313" key="3">
    <source>
        <dbReference type="Proteomes" id="UP000054350"/>
    </source>
</evidence>
<proteinExistence type="predicted"/>
<name>A0A0L0SAX6_ALLM3</name>